<accession>A0A0B4XUZ3</accession>
<name>A0A0B4XUZ3_9GAMM</name>
<protein>
    <submittedName>
        <fullName evidence="1">Uncharacterized protein</fullName>
    </submittedName>
</protein>
<dbReference type="KEGG" id="apac:S7S_18325"/>
<dbReference type="AlphaFoldDB" id="A0A0B4XUZ3"/>
<reference evidence="1 2" key="1">
    <citation type="journal article" date="2012" name="J. Bacteriol.">
        <title>Genome sequence of an alkane-degrading bacterium, Alcanivorax pacificus type strain W11-5, isolated from deep sea sediment.</title>
        <authorList>
            <person name="Lai Q."/>
            <person name="Shao Z."/>
        </authorList>
    </citation>
    <scope>NUCLEOTIDE SEQUENCE [LARGE SCALE GENOMIC DNA]</scope>
    <source>
        <strain evidence="1 2">W11-5</strain>
    </source>
</reference>
<evidence type="ECO:0000313" key="1">
    <source>
        <dbReference type="EMBL" id="AJD50077.1"/>
    </source>
</evidence>
<proteinExistence type="predicted"/>
<gene>
    <name evidence="1" type="ORF">S7S_18325</name>
</gene>
<sequence>MGIIMQSQIHCPDCSNTIHLDTKLLLSGQSFMCTGCGLSVSLSAGSHTLVQQAVQGFDRLAAMKDDVGKQASQYFRKNRI</sequence>
<dbReference type="EMBL" id="CP004387">
    <property type="protein sequence ID" value="AJD50077.1"/>
    <property type="molecule type" value="Genomic_DNA"/>
</dbReference>
<dbReference type="Proteomes" id="UP000006764">
    <property type="component" value="Chromosome"/>
</dbReference>
<organism evidence="1 2">
    <name type="scientific">Isoalcanivorax pacificus W11-5</name>
    <dbReference type="NCBI Taxonomy" id="391936"/>
    <lineage>
        <taxon>Bacteria</taxon>
        <taxon>Pseudomonadati</taxon>
        <taxon>Pseudomonadota</taxon>
        <taxon>Gammaproteobacteria</taxon>
        <taxon>Oceanospirillales</taxon>
        <taxon>Alcanivoracaceae</taxon>
        <taxon>Isoalcanivorax</taxon>
    </lineage>
</organism>
<dbReference type="STRING" id="391936.S7S_18325"/>
<dbReference type="HOGENOM" id="CLU_195736_0_0_6"/>
<keyword evidence="2" id="KW-1185">Reference proteome</keyword>
<evidence type="ECO:0000313" key="2">
    <source>
        <dbReference type="Proteomes" id="UP000006764"/>
    </source>
</evidence>